<protein>
    <submittedName>
        <fullName evidence="2">Uncharacterized protein</fullName>
    </submittedName>
</protein>
<evidence type="ECO:0000256" key="1">
    <source>
        <dbReference type="SAM" id="MobiDB-lite"/>
    </source>
</evidence>
<dbReference type="RefSeq" id="WP_239530406.1">
    <property type="nucleotide sequence ID" value="NZ_JAFBCP010000001.1"/>
</dbReference>
<evidence type="ECO:0000313" key="2">
    <source>
        <dbReference type="EMBL" id="MBM7816925.1"/>
    </source>
</evidence>
<name>A0ABS2SMF0_9MICO</name>
<reference evidence="2 3" key="1">
    <citation type="submission" date="2021-01" db="EMBL/GenBank/DDBJ databases">
        <title>Sequencing the genomes of 1000 actinobacteria strains.</title>
        <authorList>
            <person name="Klenk H.-P."/>
        </authorList>
    </citation>
    <scope>NUCLEOTIDE SEQUENCE [LARGE SCALE GENOMIC DNA]</scope>
    <source>
        <strain evidence="2 3">DSM 13657</strain>
    </source>
</reference>
<accession>A0ABS2SMF0</accession>
<keyword evidence="3" id="KW-1185">Reference proteome</keyword>
<evidence type="ECO:0000313" key="3">
    <source>
        <dbReference type="Proteomes" id="UP000809290"/>
    </source>
</evidence>
<dbReference type="EMBL" id="JAFBCP010000001">
    <property type="protein sequence ID" value="MBM7816925.1"/>
    <property type="molecule type" value="Genomic_DNA"/>
</dbReference>
<proteinExistence type="predicted"/>
<dbReference type="Proteomes" id="UP000809290">
    <property type="component" value="Unassembled WGS sequence"/>
</dbReference>
<gene>
    <name evidence="2" type="ORF">JOE56_001619</name>
</gene>
<sequence length="173" mass="19172">MSKNRNGAGASTSNYRKSSDGWGAVPEGDRPLWSRYMLDYCPWFPGATVMTLIADGIVNGGTRAPQVWKETAQELHGAGFTPLRYFLLAELLSGARKKGELNEEAHGHLFKQWYQEPFPAFQLEAQAWKPWLERLQQAQSPTRALSHMLNGAKQAPLGMVISLSGAPTRIVSD</sequence>
<organism evidence="2 3">
    <name type="scientific">Brevibacterium paucivorans</name>
    <dbReference type="NCBI Taxonomy" id="170994"/>
    <lineage>
        <taxon>Bacteria</taxon>
        <taxon>Bacillati</taxon>
        <taxon>Actinomycetota</taxon>
        <taxon>Actinomycetes</taxon>
        <taxon>Micrococcales</taxon>
        <taxon>Brevibacteriaceae</taxon>
        <taxon>Brevibacterium</taxon>
    </lineage>
</organism>
<feature type="compositionally biased region" description="Polar residues" evidence="1">
    <location>
        <begin position="1"/>
        <end position="16"/>
    </location>
</feature>
<comment type="caution">
    <text evidence="2">The sequence shown here is derived from an EMBL/GenBank/DDBJ whole genome shotgun (WGS) entry which is preliminary data.</text>
</comment>
<feature type="region of interest" description="Disordered" evidence="1">
    <location>
        <begin position="1"/>
        <end position="22"/>
    </location>
</feature>